<dbReference type="Pfam" id="PF20153">
    <property type="entry name" value="DUF6535"/>
    <property type="match status" value="1"/>
</dbReference>
<dbReference type="Proteomes" id="UP000054166">
    <property type="component" value="Unassembled WGS sequence"/>
</dbReference>
<organism evidence="3 4">
    <name type="scientific">Piloderma croceum (strain F 1598)</name>
    <dbReference type="NCBI Taxonomy" id="765440"/>
    <lineage>
        <taxon>Eukaryota</taxon>
        <taxon>Fungi</taxon>
        <taxon>Dikarya</taxon>
        <taxon>Basidiomycota</taxon>
        <taxon>Agaricomycotina</taxon>
        <taxon>Agaricomycetes</taxon>
        <taxon>Agaricomycetidae</taxon>
        <taxon>Atheliales</taxon>
        <taxon>Atheliaceae</taxon>
        <taxon>Piloderma</taxon>
    </lineage>
</organism>
<accession>A0A0C3FEJ7</accession>
<gene>
    <name evidence="3" type="ORF">PILCRDRAFT_459891</name>
</gene>
<dbReference type="HOGENOM" id="CLU_328754_0_0_1"/>
<dbReference type="OrthoDB" id="3235960at2759"/>
<dbReference type="AlphaFoldDB" id="A0A0C3FEJ7"/>
<keyword evidence="1" id="KW-1133">Transmembrane helix</keyword>
<feature type="transmembrane region" description="Helical" evidence="1">
    <location>
        <begin position="50"/>
        <end position="67"/>
    </location>
</feature>
<evidence type="ECO:0000313" key="3">
    <source>
        <dbReference type="EMBL" id="KIM82870.1"/>
    </source>
</evidence>
<sequence length="817" mass="91247">MNDLESAGEKGKQHTNYKDDPSDKIWAVYVAEAWLQDKALVERWKSDMDGILIFAGLFSASVTALIVESYQNLQPDLNYTTVILLTKITQQLAEMSAGGQVNSTVPNTFQLQSSDVCVNIYWFLSLVFGLSCALAATLVQQWARSYLHSIERHPAPNKKARIRSYLHHGIKTFKMRTCVEAIPALLHIALFLFFAGLVEFLWNISRGIAYAMLCIVIFLAGMYAVITVLPTIYRHCPYRTPLSHPCWRMLQILGLLRYTNSDGRHVRISGGLTEGREMLATEDLPGRDQRDADALRWTMESLTEDSELETLIEGIPAFFATFSPSPSTSMVGLSEDLMHRITVLLQSCKEPSVLSDRPRLKRVIACMNAFTSLLPVIGMEHWRLEWILSIRDLTRAMAALKDDQVPAIVTIANSIVEITTNELTTCIVAWTKRSDPILSYSQRWHTTNQVSRALEGLDILKLVDSVVEMIPTFVESRRISRSEAERFRLGELLSQLQESYIPELLATCKHPTTVARQIPRQNCALVCMKALRVLASDLHFNVANAEPLHVLRNDEISLVAHSANCTTARLACKVQLGIILSVWISPDKKLFMKCYPILDALKVLNPLEDCAAEADLWGQLWLGLGLYPTGTTSEALWESIQQTNGKLGDQSVLLGPDDLRYLDQLKLRKFEGESQSDCPHPCKFALTRGRTIILIAFLQSIATSPLPEDGLDITLETLRFITKSSLARFASRRAQAMLVELVGKTVRMLHSAFGGGCEIVEDIIGVLLDALATVGHPKSIKDAETLVNEYLELEPDCEAATTALHQLQSTQPLILLD</sequence>
<feature type="transmembrane region" description="Helical" evidence="1">
    <location>
        <begin position="181"/>
        <end position="202"/>
    </location>
</feature>
<keyword evidence="4" id="KW-1185">Reference proteome</keyword>
<reference evidence="4" key="2">
    <citation type="submission" date="2015-01" db="EMBL/GenBank/DDBJ databases">
        <title>Evolutionary Origins and Diversification of the Mycorrhizal Mutualists.</title>
        <authorList>
            <consortium name="DOE Joint Genome Institute"/>
            <consortium name="Mycorrhizal Genomics Consortium"/>
            <person name="Kohler A."/>
            <person name="Kuo A."/>
            <person name="Nagy L.G."/>
            <person name="Floudas D."/>
            <person name="Copeland A."/>
            <person name="Barry K.W."/>
            <person name="Cichocki N."/>
            <person name="Veneault-Fourrey C."/>
            <person name="LaButti K."/>
            <person name="Lindquist E.A."/>
            <person name="Lipzen A."/>
            <person name="Lundell T."/>
            <person name="Morin E."/>
            <person name="Murat C."/>
            <person name="Riley R."/>
            <person name="Ohm R."/>
            <person name="Sun H."/>
            <person name="Tunlid A."/>
            <person name="Henrissat B."/>
            <person name="Grigoriev I.V."/>
            <person name="Hibbett D.S."/>
            <person name="Martin F."/>
        </authorList>
    </citation>
    <scope>NUCLEOTIDE SEQUENCE [LARGE SCALE GENOMIC DNA]</scope>
    <source>
        <strain evidence="4">F 1598</strain>
    </source>
</reference>
<keyword evidence="1" id="KW-0812">Transmembrane</keyword>
<feature type="transmembrane region" description="Helical" evidence="1">
    <location>
        <begin position="120"/>
        <end position="139"/>
    </location>
</feature>
<dbReference type="STRING" id="765440.A0A0C3FEJ7"/>
<dbReference type="InterPro" id="IPR045338">
    <property type="entry name" value="DUF6535"/>
</dbReference>
<reference evidence="3 4" key="1">
    <citation type="submission" date="2014-04" db="EMBL/GenBank/DDBJ databases">
        <authorList>
            <consortium name="DOE Joint Genome Institute"/>
            <person name="Kuo A."/>
            <person name="Tarkka M."/>
            <person name="Buscot F."/>
            <person name="Kohler A."/>
            <person name="Nagy L.G."/>
            <person name="Floudas D."/>
            <person name="Copeland A."/>
            <person name="Barry K.W."/>
            <person name="Cichocki N."/>
            <person name="Veneault-Fourrey C."/>
            <person name="LaButti K."/>
            <person name="Lindquist E.A."/>
            <person name="Lipzen A."/>
            <person name="Lundell T."/>
            <person name="Morin E."/>
            <person name="Murat C."/>
            <person name="Sun H."/>
            <person name="Tunlid A."/>
            <person name="Henrissat B."/>
            <person name="Grigoriev I.V."/>
            <person name="Hibbett D.S."/>
            <person name="Martin F."/>
            <person name="Nordberg H.P."/>
            <person name="Cantor M.N."/>
            <person name="Hua S.X."/>
        </authorList>
    </citation>
    <scope>NUCLEOTIDE SEQUENCE [LARGE SCALE GENOMIC DNA]</scope>
    <source>
        <strain evidence="3 4">F 1598</strain>
    </source>
</reference>
<name>A0A0C3FEJ7_PILCF</name>
<evidence type="ECO:0000259" key="2">
    <source>
        <dbReference type="Pfam" id="PF20153"/>
    </source>
</evidence>
<dbReference type="InParanoid" id="A0A0C3FEJ7"/>
<evidence type="ECO:0000313" key="4">
    <source>
        <dbReference type="Proteomes" id="UP000054166"/>
    </source>
</evidence>
<feature type="domain" description="DUF6535" evidence="2">
    <location>
        <begin position="26"/>
        <end position="203"/>
    </location>
</feature>
<evidence type="ECO:0000256" key="1">
    <source>
        <dbReference type="SAM" id="Phobius"/>
    </source>
</evidence>
<protein>
    <recommendedName>
        <fullName evidence="2">DUF6535 domain-containing protein</fullName>
    </recommendedName>
</protein>
<proteinExistence type="predicted"/>
<feature type="transmembrane region" description="Helical" evidence="1">
    <location>
        <begin position="208"/>
        <end position="233"/>
    </location>
</feature>
<dbReference type="EMBL" id="KN832993">
    <property type="protein sequence ID" value="KIM82870.1"/>
    <property type="molecule type" value="Genomic_DNA"/>
</dbReference>
<keyword evidence="1" id="KW-0472">Membrane</keyword>